<evidence type="ECO:0000313" key="1">
    <source>
        <dbReference type="EMBL" id="KAI3374206.1"/>
    </source>
</evidence>
<evidence type="ECO:0000313" key="2">
    <source>
        <dbReference type="Proteomes" id="UP000831701"/>
    </source>
</evidence>
<protein>
    <submittedName>
        <fullName evidence="1">Uncharacterized protein</fullName>
    </submittedName>
</protein>
<dbReference type="Proteomes" id="UP000831701">
    <property type="component" value="Chromosome 3"/>
</dbReference>
<keyword evidence="2" id="KW-1185">Reference proteome</keyword>
<gene>
    <name evidence="1" type="ORF">L3Q82_006067</name>
</gene>
<dbReference type="EMBL" id="CM041533">
    <property type="protein sequence ID" value="KAI3374206.1"/>
    <property type="molecule type" value="Genomic_DNA"/>
</dbReference>
<proteinExistence type="predicted"/>
<comment type="caution">
    <text evidence="1">The sequence shown here is derived from an EMBL/GenBank/DDBJ whole genome shotgun (WGS) entry which is preliminary data.</text>
</comment>
<organism evidence="1 2">
    <name type="scientific">Scortum barcoo</name>
    <name type="common">barcoo grunter</name>
    <dbReference type="NCBI Taxonomy" id="214431"/>
    <lineage>
        <taxon>Eukaryota</taxon>
        <taxon>Metazoa</taxon>
        <taxon>Chordata</taxon>
        <taxon>Craniata</taxon>
        <taxon>Vertebrata</taxon>
        <taxon>Euteleostomi</taxon>
        <taxon>Actinopterygii</taxon>
        <taxon>Neopterygii</taxon>
        <taxon>Teleostei</taxon>
        <taxon>Neoteleostei</taxon>
        <taxon>Acanthomorphata</taxon>
        <taxon>Eupercaria</taxon>
        <taxon>Centrarchiformes</taxon>
        <taxon>Terapontoidei</taxon>
        <taxon>Terapontidae</taxon>
        <taxon>Scortum</taxon>
    </lineage>
</organism>
<accession>A0ACB8X2K5</accession>
<reference evidence="1" key="1">
    <citation type="submission" date="2022-04" db="EMBL/GenBank/DDBJ databases">
        <title>Jade perch genome.</title>
        <authorList>
            <person name="Chao B."/>
        </authorList>
    </citation>
    <scope>NUCLEOTIDE SEQUENCE</scope>
    <source>
        <strain evidence="1">CB-2022</strain>
    </source>
</reference>
<name>A0ACB8X2K5_9TELE</name>
<sequence>MALIKSDDSDVVPGRCRDAHGMFGRCHSVPVKEVYTYDVSPSVVQRFRTLLEKLSNRDTHSSTLSDISLFPPLQIYSLKMGGANMVLKCDS</sequence>